<proteinExistence type="predicted"/>
<evidence type="ECO:0000313" key="4">
    <source>
        <dbReference type="EMBL" id="MDR7385727.1"/>
    </source>
</evidence>
<feature type="domain" description="HTH tetR-type" evidence="3">
    <location>
        <begin position="13"/>
        <end position="73"/>
    </location>
</feature>
<dbReference type="InterPro" id="IPR023772">
    <property type="entry name" value="DNA-bd_HTH_TetR-type_CS"/>
</dbReference>
<keyword evidence="5" id="KW-1185">Reference proteome</keyword>
<dbReference type="SUPFAM" id="SSF46689">
    <property type="entry name" value="Homeodomain-like"/>
    <property type="match status" value="1"/>
</dbReference>
<keyword evidence="1 2" id="KW-0238">DNA-binding</keyword>
<dbReference type="InterPro" id="IPR001647">
    <property type="entry name" value="HTH_TetR"/>
</dbReference>
<name>A0ABU2CX34_9MICO</name>
<comment type="caution">
    <text evidence="4">The sequence shown here is derived from an EMBL/GenBank/DDBJ whole genome shotgun (WGS) entry which is preliminary data.</text>
</comment>
<dbReference type="PROSITE" id="PS50977">
    <property type="entry name" value="HTH_TETR_2"/>
    <property type="match status" value="1"/>
</dbReference>
<accession>A0ABU2CX34</accession>
<evidence type="ECO:0000313" key="5">
    <source>
        <dbReference type="Proteomes" id="UP001183585"/>
    </source>
</evidence>
<dbReference type="InterPro" id="IPR009057">
    <property type="entry name" value="Homeodomain-like_sf"/>
</dbReference>
<evidence type="ECO:0000259" key="3">
    <source>
        <dbReference type="PROSITE" id="PS50977"/>
    </source>
</evidence>
<evidence type="ECO:0000256" key="1">
    <source>
        <dbReference type="ARBA" id="ARBA00023125"/>
    </source>
</evidence>
<dbReference type="PANTHER" id="PTHR30055">
    <property type="entry name" value="HTH-TYPE TRANSCRIPTIONAL REGULATOR RUTR"/>
    <property type="match status" value="1"/>
</dbReference>
<dbReference type="PROSITE" id="PS01081">
    <property type="entry name" value="HTH_TETR_1"/>
    <property type="match status" value="1"/>
</dbReference>
<dbReference type="Pfam" id="PF00440">
    <property type="entry name" value="TetR_N"/>
    <property type="match status" value="1"/>
</dbReference>
<organism evidence="4 5">
    <name type="scientific">Promicromonospora iranensis</name>
    <dbReference type="NCBI Taxonomy" id="1105144"/>
    <lineage>
        <taxon>Bacteria</taxon>
        <taxon>Bacillati</taxon>
        <taxon>Actinomycetota</taxon>
        <taxon>Actinomycetes</taxon>
        <taxon>Micrococcales</taxon>
        <taxon>Promicromonosporaceae</taxon>
        <taxon>Promicromonospora</taxon>
    </lineage>
</organism>
<dbReference type="EMBL" id="JAVDYE010000001">
    <property type="protein sequence ID" value="MDR7385727.1"/>
    <property type="molecule type" value="Genomic_DNA"/>
</dbReference>
<dbReference type="RefSeq" id="WP_274996684.1">
    <property type="nucleotide sequence ID" value="NZ_JAJQQP010000013.1"/>
</dbReference>
<protein>
    <submittedName>
        <fullName evidence="4">AcrR family transcriptional regulator</fullName>
    </submittedName>
</protein>
<dbReference type="PANTHER" id="PTHR30055:SF226">
    <property type="entry name" value="HTH-TYPE TRANSCRIPTIONAL REGULATOR PKSA"/>
    <property type="match status" value="1"/>
</dbReference>
<gene>
    <name evidence="4" type="ORF">J2S48_005242</name>
</gene>
<feature type="DNA-binding region" description="H-T-H motif" evidence="2">
    <location>
        <begin position="36"/>
        <end position="55"/>
    </location>
</feature>
<dbReference type="PRINTS" id="PR00455">
    <property type="entry name" value="HTHTETR"/>
</dbReference>
<dbReference type="InterPro" id="IPR050109">
    <property type="entry name" value="HTH-type_TetR-like_transc_reg"/>
</dbReference>
<evidence type="ECO:0000256" key="2">
    <source>
        <dbReference type="PROSITE-ProRule" id="PRU00335"/>
    </source>
</evidence>
<dbReference type="Gene3D" id="1.10.357.10">
    <property type="entry name" value="Tetracycline Repressor, domain 2"/>
    <property type="match status" value="1"/>
</dbReference>
<dbReference type="Proteomes" id="UP001183585">
    <property type="component" value="Unassembled WGS sequence"/>
</dbReference>
<reference evidence="4 5" key="1">
    <citation type="submission" date="2023-07" db="EMBL/GenBank/DDBJ databases">
        <title>Sequencing the genomes of 1000 actinobacteria strains.</title>
        <authorList>
            <person name="Klenk H.-P."/>
        </authorList>
    </citation>
    <scope>NUCLEOTIDE SEQUENCE [LARGE SCALE GENOMIC DNA]</scope>
    <source>
        <strain evidence="4 5">DSM 45554</strain>
    </source>
</reference>
<sequence>MGEQTGARARRRAETRGAIVRAATGLFRERGVAATSIDDIAAGAGIARRTFFLHFPSKEDVLFHYLEGHVGRAAEALDGLPAQASPAQGVAAVMAVLVDLFEDPTAGTDELADLRAELVTAARGLPASLVVRLQRAQSDLVGALRLRFPDPAGWPLMAAHLGACMGAATAAAVAVERPGARAAAIRDAVGRASAGFEA</sequence>